<dbReference type="Pfam" id="PF00211">
    <property type="entry name" value="Guanylate_cyc"/>
    <property type="match status" value="1"/>
</dbReference>
<dbReference type="PROSITE" id="PS50125">
    <property type="entry name" value="GUANYLATE_CYCLASE_2"/>
    <property type="match status" value="1"/>
</dbReference>
<dbReference type="Proteomes" id="UP000018719">
    <property type="component" value="Unassembled WGS sequence"/>
</dbReference>
<dbReference type="PROSITE" id="PS50885">
    <property type="entry name" value="HAMP"/>
    <property type="match status" value="1"/>
</dbReference>
<dbReference type="InterPro" id="IPR029787">
    <property type="entry name" value="Nucleotide_cyclase"/>
</dbReference>
<dbReference type="SUPFAM" id="SSF55073">
    <property type="entry name" value="Nucleotide cyclase"/>
    <property type="match status" value="1"/>
</dbReference>
<dbReference type="InterPro" id="IPR003660">
    <property type="entry name" value="HAMP_dom"/>
</dbReference>
<accession>V6HHT8</accession>
<comment type="caution">
    <text evidence="4">The sequence shown here is derived from an EMBL/GenBank/DDBJ whole genome shotgun (WGS) entry which is preliminary data.</text>
</comment>
<keyword evidence="1" id="KW-0472">Membrane</keyword>
<protein>
    <submittedName>
        <fullName evidence="4">Adenylate/guanylate cyclase catalytic domain protein</fullName>
    </submittedName>
</protein>
<dbReference type="PANTHER" id="PTHR43081">
    <property type="entry name" value="ADENYLATE CYCLASE, TERMINAL-DIFFERENTIATION SPECIFIC-RELATED"/>
    <property type="match status" value="1"/>
</dbReference>
<evidence type="ECO:0000256" key="1">
    <source>
        <dbReference type="SAM" id="Phobius"/>
    </source>
</evidence>
<organism evidence="4 5">
    <name type="scientific">Leptospira inadai serovar Lyme str. 10</name>
    <dbReference type="NCBI Taxonomy" id="1049790"/>
    <lineage>
        <taxon>Bacteria</taxon>
        <taxon>Pseudomonadati</taxon>
        <taxon>Spirochaetota</taxon>
        <taxon>Spirochaetia</taxon>
        <taxon>Leptospirales</taxon>
        <taxon>Leptospiraceae</taxon>
        <taxon>Leptospira</taxon>
    </lineage>
</organism>
<dbReference type="CDD" id="cd07302">
    <property type="entry name" value="CHD"/>
    <property type="match status" value="1"/>
</dbReference>
<dbReference type="EMBL" id="AHMM02000024">
    <property type="protein sequence ID" value="EQA36080.1"/>
    <property type="molecule type" value="Genomic_DNA"/>
</dbReference>
<dbReference type="CDD" id="cd06225">
    <property type="entry name" value="HAMP"/>
    <property type="match status" value="1"/>
</dbReference>
<feature type="transmembrane region" description="Helical" evidence="1">
    <location>
        <begin position="20"/>
        <end position="41"/>
    </location>
</feature>
<feature type="domain" description="HAMP" evidence="3">
    <location>
        <begin position="613"/>
        <end position="665"/>
    </location>
</feature>
<dbReference type="InterPro" id="IPR050697">
    <property type="entry name" value="Adenylyl/Guanylyl_Cyclase_3/4"/>
</dbReference>
<dbReference type="SUPFAM" id="SSF158472">
    <property type="entry name" value="HAMP domain-like"/>
    <property type="match status" value="1"/>
</dbReference>
<dbReference type="SMART" id="SM00304">
    <property type="entry name" value="HAMP"/>
    <property type="match status" value="1"/>
</dbReference>
<dbReference type="InterPro" id="IPR001054">
    <property type="entry name" value="A/G_cyclase"/>
</dbReference>
<evidence type="ECO:0000259" key="3">
    <source>
        <dbReference type="PROSITE" id="PS50885"/>
    </source>
</evidence>
<keyword evidence="1" id="KW-0812">Transmembrane</keyword>
<reference evidence="4 5" key="1">
    <citation type="submission" date="2013-05" db="EMBL/GenBank/DDBJ databases">
        <authorList>
            <person name="Harkins D.M."/>
            <person name="Durkin A.S."/>
            <person name="Brinkac L.M."/>
            <person name="Haft D.H."/>
            <person name="Selengut J.D."/>
            <person name="Sanka R."/>
            <person name="DePew J."/>
            <person name="Purushe J."/>
            <person name="Hartskeerl R.A."/>
            <person name="Ahmed A."/>
            <person name="van der Linden H."/>
            <person name="Goris M.G.A."/>
            <person name="Vinetz J.M."/>
            <person name="Sutton G.G."/>
            <person name="Nierman W.C."/>
            <person name="Fouts D.E."/>
        </authorList>
    </citation>
    <scope>NUCLEOTIDE SEQUENCE [LARGE SCALE GENOMIC DNA]</scope>
    <source>
        <strain evidence="4 5">10</strain>
    </source>
</reference>
<evidence type="ECO:0000259" key="2">
    <source>
        <dbReference type="PROSITE" id="PS50125"/>
    </source>
</evidence>
<dbReference type="Gene3D" id="3.30.70.1230">
    <property type="entry name" value="Nucleotide cyclase"/>
    <property type="match status" value="1"/>
</dbReference>
<dbReference type="GO" id="GO:0006171">
    <property type="term" value="P:cAMP biosynthetic process"/>
    <property type="evidence" value="ECO:0007669"/>
    <property type="project" value="TreeGrafter"/>
</dbReference>
<dbReference type="STRING" id="1049790.LEP1GSC047_0388"/>
<dbReference type="AlphaFoldDB" id="V6HHT8"/>
<evidence type="ECO:0000313" key="4">
    <source>
        <dbReference type="EMBL" id="EQA36080.1"/>
    </source>
</evidence>
<dbReference type="Pfam" id="PF00672">
    <property type="entry name" value="HAMP"/>
    <property type="match status" value="1"/>
</dbReference>
<proteinExistence type="predicted"/>
<dbReference type="SMART" id="SM00044">
    <property type="entry name" value="CYCc"/>
    <property type="match status" value="1"/>
</dbReference>
<feature type="domain" description="Guanylate cyclase" evidence="2">
    <location>
        <begin position="698"/>
        <end position="835"/>
    </location>
</feature>
<dbReference type="GO" id="GO:0016020">
    <property type="term" value="C:membrane"/>
    <property type="evidence" value="ECO:0007669"/>
    <property type="project" value="InterPro"/>
</dbReference>
<name>V6HHT8_9LEPT</name>
<sequence length="961" mass="107937">MLAIASFQGLFFPMNKNSSAIGSGLVNRILASVLGVFRLLYSGIRAKLAFFTGSLIALTILILSFIYVRQQTEILTESYEREAAISRRYISSLVLELDNISQSLIRIEEFRDRVSKQTEALKKYRTTKTLVEEKKVSLFGIKTSLFGALGKSKVRKTLDTYYSEYLSKADIEILEKNIKAQLQRDGSEHVGEKDFSELQSLARKFVFADRDASLLRKRLYEIKENQEKTDPTELSALEEEVKSKFLIARKHRSKMDSAIVQLLADSRRKKIKDLGLDTGRFRIQTFALTGIVPGEISEPTLDTKIFDPDSPLNEISFDNILEDGLKTALSTLVEKVGITGEIPPNSFQQSNLELQALYSPHFRNPASTERAKLIESIRKHPGTWGAYLNEERAIVSELSRIPSLLETRLKVLREKKPPIPPFKDKEFKNHYANYSSLVRKRDLLFATYRRNNPPNEEDVEKVEALGSARNSALEDQVLLRFRPDGSDYEKSIQSADGSRLFKDRWNALRDWIYSGESETPTAKLKTLFPDGIIGNSRTEAEQILWKLDTTPLLAEDVDDVPTVILASNFSGLIRTIVDRTEGLKSIRSNRDRAVLSALGICGFSIFLAIFISGIVVQKIKRLIRDAEEVGKGDLNVEFEPGGNDEFGNLSIALNHMVSGLREREKIKGILGSMIDPVVIGEAMKDLAALKRGTEKRVTAFFSDVAGFSAISEKLSSVELAELLNEYLSAMTLILKEHEGVLDKYIGDAIVGIFNAPVDVDQHCIKATKASLRMLAKLEDLRKTWNKEHRYIPEARDMNIRIGLNTGLAKVGFMGTDALASYTMMGDTVNLAARLEAAGKDYGVSILVSDSVYEEIKNQIVTRKLDLVRVKGKNEPVVLYEAVAEIGDKIPPSLKESVGLYEEGLNLYLDRKWDQAIRKFQESQTAKGQSDKAVLLLTDRCKEYKLNPPASDWDGVYTRDHK</sequence>
<dbReference type="PANTHER" id="PTHR43081:SF1">
    <property type="entry name" value="ADENYLATE CYCLASE, TERMINAL-DIFFERENTIATION SPECIFIC"/>
    <property type="match status" value="1"/>
</dbReference>
<evidence type="ECO:0000313" key="5">
    <source>
        <dbReference type="Proteomes" id="UP000018719"/>
    </source>
</evidence>
<gene>
    <name evidence="4" type="ORF">LEP1GSC047_0388</name>
</gene>
<dbReference type="GO" id="GO:0004016">
    <property type="term" value="F:adenylate cyclase activity"/>
    <property type="evidence" value="ECO:0007669"/>
    <property type="project" value="UniProtKB-ARBA"/>
</dbReference>
<keyword evidence="1" id="KW-1133">Transmembrane helix</keyword>
<dbReference type="GO" id="GO:0035556">
    <property type="term" value="P:intracellular signal transduction"/>
    <property type="evidence" value="ECO:0007669"/>
    <property type="project" value="InterPro"/>
</dbReference>
<dbReference type="Gene3D" id="6.10.340.10">
    <property type="match status" value="1"/>
</dbReference>
<feature type="transmembrane region" description="Helical" evidence="1">
    <location>
        <begin position="48"/>
        <end position="68"/>
    </location>
</feature>
<feature type="transmembrane region" description="Helical" evidence="1">
    <location>
        <begin position="593"/>
        <end position="616"/>
    </location>
</feature>